<keyword evidence="3" id="KW-1185">Reference proteome</keyword>
<dbReference type="Proteomes" id="UP000621898">
    <property type="component" value="Unassembled WGS sequence"/>
</dbReference>
<dbReference type="EMBL" id="BMXT01000005">
    <property type="protein sequence ID" value="GGY34861.1"/>
    <property type="molecule type" value="Genomic_DNA"/>
</dbReference>
<proteinExistence type="predicted"/>
<organism evidence="2 3">
    <name type="scientific">Rhodanobacter panaciterrae</name>
    <dbReference type="NCBI Taxonomy" id="490572"/>
    <lineage>
        <taxon>Bacteria</taxon>
        <taxon>Pseudomonadati</taxon>
        <taxon>Pseudomonadota</taxon>
        <taxon>Gammaproteobacteria</taxon>
        <taxon>Lysobacterales</taxon>
        <taxon>Rhodanobacteraceae</taxon>
        <taxon>Rhodanobacter</taxon>
    </lineage>
</organism>
<gene>
    <name evidence="2" type="ORF">GCM10008098_30100</name>
</gene>
<evidence type="ECO:0000256" key="1">
    <source>
        <dbReference type="SAM" id="Coils"/>
    </source>
</evidence>
<comment type="caution">
    <text evidence="2">The sequence shown here is derived from an EMBL/GenBank/DDBJ whole genome shotgun (WGS) entry which is preliminary data.</text>
</comment>
<keyword evidence="1" id="KW-0175">Coiled coil</keyword>
<accession>A0ABQ3A7B4</accession>
<name>A0ABQ3A7B4_9GAMM</name>
<protein>
    <submittedName>
        <fullName evidence="2">Uncharacterized protein</fullName>
    </submittedName>
</protein>
<sequence length="170" mass="19153">MGMPGTPSSLKWLINKQTRFAGQILQKQDQLIQLREQMAVCKKEIAGLQAKQLQIEAVMRMHEIKLNAQELRPIRPHSHLSLLGHGGLTRLIYATLRGSENGTATTRDFVAAVSDALPVCLDPDQMERVKVRVRVRLCIMAQRGMLTRSPNRGPCEPCSWHLATERPRNP</sequence>
<evidence type="ECO:0000313" key="2">
    <source>
        <dbReference type="EMBL" id="GGY34861.1"/>
    </source>
</evidence>
<reference evidence="3" key="1">
    <citation type="journal article" date="2019" name="Int. J. Syst. Evol. Microbiol.">
        <title>The Global Catalogue of Microorganisms (GCM) 10K type strain sequencing project: providing services to taxonomists for standard genome sequencing and annotation.</title>
        <authorList>
            <consortium name="The Broad Institute Genomics Platform"/>
            <consortium name="The Broad Institute Genome Sequencing Center for Infectious Disease"/>
            <person name="Wu L."/>
            <person name="Ma J."/>
        </authorList>
    </citation>
    <scope>NUCLEOTIDE SEQUENCE [LARGE SCALE GENOMIC DNA]</scope>
    <source>
        <strain evidence="3">KCTC 22232</strain>
    </source>
</reference>
<feature type="coiled-coil region" evidence="1">
    <location>
        <begin position="24"/>
        <end position="51"/>
    </location>
</feature>
<evidence type="ECO:0000313" key="3">
    <source>
        <dbReference type="Proteomes" id="UP000621898"/>
    </source>
</evidence>